<reference evidence="2 3" key="1">
    <citation type="submission" date="2020-11" db="EMBL/GenBank/DDBJ databases">
        <title>Arthrobacter antarcticus sp. nov., isolated from Antarctic Soil.</title>
        <authorList>
            <person name="Li J."/>
        </authorList>
    </citation>
    <scope>NUCLEOTIDE SEQUENCE [LARGE SCALE GENOMIC DNA]</scope>
    <source>
        <strain evidence="2 3">Z1-20</strain>
    </source>
</reference>
<dbReference type="Pfam" id="PF12728">
    <property type="entry name" value="HTH_17"/>
    <property type="match status" value="1"/>
</dbReference>
<gene>
    <name evidence="2" type="ORF">IV500_03245</name>
</gene>
<organism evidence="2 3">
    <name type="scientific">Arthrobacter terrae</name>
    <dbReference type="NCBI Taxonomy" id="2935737"/>
    <lineage>
        <taxon>Bacteria</taxon>
        <taxon>Bacillati</taxon>
        <taxon>Actinomycetota</taxon>
        <taxon>Actinomycetes</taxon>
        <taxon>Micrococcales</taxon>
        <taxon>Micrococcaceae</taxon>
        <taxon>Arthrobacter</taxon>
    </lineage>
</organism>
<dbReference type="InterPro" id="IPR041657">
    <property type="entry name" value="HTH_17"/>
</dbReference>
<accession>A0A931CP61</accession>
<keyword evidence="3" id="KW-1185">Reference proteome</keyword>
<name>A0A931CP61_9MICC</name>
<evidence type="ECO:0000259" key="1">
    <source>
        <dbReference type="Pfam" id="PF12728"/>
    </source>
</evidence>
<evidence type="ECO:0000313" key="2">
    <source>
        <dbReference type="EMBL" id="MBG0738444.1"/>
    </source>
</evidence>
<proteinExistence type="predicted"/>
<dbReference type="EMBL" id="JADNYM010000003">
    <property type="protein sequence ID" value="MBG0738444.1"/>
    <property type="molecule type" value="Genomic_DNA"/>
</dbReference>
<comment type="caution">
    <text evidence="2">The sequence shown here is derived from an EMBL/GenBank/DDBJ whole genome shotgun (WGS) entry which is preliminary data.</text>
</comment>
<dbReference type="Proteomes" id="UP000655366">
    <property type="component" value="Unassembled WGS sequence"/>
</dbReference>
<feature type="domain" description="Helix-turn-helix" evidence="1">
    <location>
        <begin position="20"/>
        <end position="57"/>
    </location>
</feature>
<protein>
    <submittedName>
        <fullName evidence="2">Helix-turn-helix domain-containing protein</fullName>
    </submittedName>
</protein>
<sequence>MLLRGYDTAQTKTTLWILKSRQTFYQWRAKHIGPPAYRFGKLLRIDRDEFNEWAASHAEGNRLASDFRGGKSGEGK</sequence>
<dbReference type="RefSeq" id="WP_196395375.1">
    <property type="nucleotide sequence ID" value="NZ_JADNYM010000003.1"/>
</dbReference>
<evidence type="ECO:0000313" key="3">
    <source>
        <dbReference type="Proteomes" id="UP000655366"/>
    </source>
</evidence>
<dbReference type="AlphaFoldDB" id="A0A931CP61"/>